<evidence type="ECO:0000313" key="1">
    <source>
        <dbReference type="EMBL" id="CAI9085492.1"/>
    </source>
</evidence>
<keyword evidence="2" id="KW-1185">Reference proteome</keyword>
<proteinExistence type="predicted"/>
<dbReference type="EMBL" id="OX458932">
    <property type="protein sequence ID" value="CAI9085492.1"/>
    <property type="molecule type" value="Genomic_DNA"/>
</dbReference>
<sequence length="69" mass="7567">MNHNGMLWKRSKETIIVQIDYRGHSSVGRAAALQAVGQGFESPCLHQHAIGPKRWDCIGPVAQLVRACA</sequence>
<accession>A0ABN8XEV9</accession>
<dbReference type="Proteomes" id="UP001161497">
    <property type="component" value="Chromosome"/>
</dbReference>
<protein>
    <submittedName>
        <fullName evidence="1">Uncharacterized protein</fullName>
    </submittedName>
</protein>
<reference evidence="1" key="1">
    <citation type="submission" date="2023-03" db="EMBL/GenBank/DDBJ databases">
        <authorList>
            <person name="Cremers G."/>
            <person name="Picone N."/>
        </authorList>
    </citation>
    <scope>NUCLEOTIDE SEQUENCE</scope>
    <source>
        <strain evidence="1">Sample_alias</strain>
    </source>
</reference>
<organism evidence="1 2">
    <name type="scientific">Candidatus Methylacidiphilum fumarolicum</name>
    <dbReference type="NCBI Taxonomy" id="591154"/>
    <lineage>
        <taxon>Bacteria</taxon>
        <taxon>Pseudomonadati</taxon>
        <taxon>Verrucomicrobiota</taxon>
        <taxon>Methylacidiphilae</taxon>
        <taxon>Methylacidiphilales</taxon>
        <taxon>Methylacidiphilaceae</taxon>
        <taxon>Methylacidiphilum (ex Ratnadevi et al. 2023)</taxon>
    </lineage>
</organism>
<evidence type="ECO:0000313" key="2">
    <source>
        <dbReference type="Proteomes" id="UP001161497"/>
    </source>
</evidence>
<name>A0ABN8XEV9_9BACT</name>
<gene>
    <name evidence="1" type="ORF">MFUM_1127</name>
</gene>